<dbReference type="FunFam" id="3.30.559.30:FF:000006">
    <property type="entry name" value="Yersiniabactin polyketide/non-ribosomal peptide synthetase"/>
    <property type="match status" value="1"/>
</dbReference>
<dbReference type="NCBIfam" id="TIGR01733">
    <property type="entry name" value="AA-adenyl-dom"/>
    <property type="match status" value="1"/>
</dbReference>
<dbReference type="InterPro" id="IPR042099">
    <property type="entry name" value="ANL_N_sf"/>
</dbReference>
<feature type="domain" description="Carrier" evidence="10">
    <location>
        <begin position="1424"/>
        <end position="1505"/>
    </location>
</feature>
<evidence type="ECO:0000256" key="9">
    <source>
        <dbReference type="ARBA" id="ARBA00033440"/>
    </source>
</evidence>
<comment type="pathway">
    <text evidence="2">Siderophore biosynthesis; mycobactin biosynthesis.</text>
</comment>
<dbReference type="SUPFAM" id="SSF53335">
    <property type="entry name" value="S-adenosyl-L-methionine-dependent methyltransferases"/>
    <property type="match status" value="1"/>
</dbReference>
<dbReference type="GO" id="GO:0031177">
    <property type="term" value="F:phosphopantetheine binding"/>
    <property type="evidence" value="ECO:0007669"/>
    <property type="project" value="InterPro"/>
</dbReference>
<dbReference type="InterPro" id="IPR013217">
    <property type="entry name" value="Methyltransf_12"/>
</dbReference>
<comment type="cofactor">
    <cofactor evidence="1">
        <name>pantetheine 4'-phosphate</name>
        <dbReference type="ChEBI" id="CHEBI:47942"/>
    </cofactor>
</comment>
<keyword evidence="8" id="KW-0677">Repeat</keyword>
<dbReference type="InterPro" id="IPR036736">
    <property type="entry name" value="ACP-like_sf"/>
</dbReference>
<dbReference type="CDD" id="cd02440">
    <property type="entry name" value="AdoMet_MTases"/>
    <property type="match status" value="1"/>
</dbReference>
<dbReference type="PROSITE" id="PS50075">
    <property type="entry name" value="CARRIER"/>
    <property type="match status" value="1"/>
</dbReference>
<dbReference type="FunFam" id="3.40.50.12780:FF:000012">
    <property type="entry name" value="Non-ribosomal peptide synthetase"/>
    <property type="match status" value="1"/>
</dbReference>
<dbReference type="InterPro" id="IPR020845">
    <property type="entry name" value="AMP-binding_CS"/>
</dbReference>
<dbReference type="Pfam" id="PF00975">
    <property type="entry name" value="Thioesterase"/>
    <property type="match status" value="1"/>
</dbReference>
<dbReference type="InterPro" id="IPR041464">
    <property type="entry name" value="TubC_N"/>
</dbReference>
<dbReference type="PROSITE" id="PS00012">
    <property type="entry name" value="PHOSPHOPANTETHEINE"/>
    <property type="match status" value="1"/>
</dbReference>
<comment type="similarity">
    <text evidence="3">Belongs to the ATP-dependent AMP-binding enzyme family. MbtB subfamily.</text>
</comment>
<dbReference type="Proteomes" id="UP000233786">
    <property type="component" value="Unassembled WGS sequence"/>
</dbReference>
<dbReference type="GO" id="GO:0016874">
    <property type="term" value="F:ligase activity"/>
    <property type="evidence" value="ECO:0007669"/>
    <property type="project" value="UniProtKB-KW"/>
</dbReference>
<dbReference type="SUPFAM" id="SSF52777">
    <property type="entry name" value="CoA-dependent acyltransferases"/>
    <property type="match status" value="2"/>
</dbReference>
<dbReference type="GO" id="GO:0005737">
    <property type="term" value="C:cytoplasm"/>
    <property type="evidence" value="ECO:0007669"/>
    <property type="project" value="TreeGrafter"/>
</dbReference>
<evidence type="ECO:0000313" key="12">
    <source>
        <dbReference type="Proteomes" id="UP000233786"/>
    </source>
</evidence>
<dbReference type="InterPro" id="IPR001031">
    <property type="entry name" value="Thioesterase"/>
</dbReference>
<dbReference type="SUPFAM" id="SSF56801">
    <property type="entry name" value="Acetyl-CoA synthetase-like"/>
    <property type="match status" value="1"/>
</dbReference>
<name>A0A2N3Y686_SACSN</name>
<evidence type="ECO:0000256" key="3">
    <source>
        <dbReference type="ARBA" id="ARBA00007380"/>
    </source>
</evidence>
<evidence type="ECO:0000256" key="8">
    <source>
        <dbReference type="ARBA" id="ARBA00022737"/>
    </source>
</evidence>
<dbReference type="Gene3D" id="1.10.1200.10">
    <property type="entry name" value="ACP-like"/>
    <property type="match status" value="1"/>
</dbReference>
<dbReference type="Pfam" id="PF00550">
    <property type="entry name" value="PP-binding"/>
    <property type="match status" value="1"/>
</dbReference>
<dbReference type="InterPro" id="IPR029058">
    <property type="entry name" value="AB_hydrolase_fold"/>
</dbReference>
<dbReference type="GO" id="GO:0009403">
    <property type="term" value="P:toxin biosynthetic process"/>
    <property type="evidence" value="ECO:0007669"/>
    <property type="project" value="UniProtKB-ARBA"/>
</dbReference>
<dbReference type="InterPro" id="IPR000873">
    <property type="entry name" value="AMP-dep_synth/lig_dom"/>
</dbReference>
<dbReference type="GO" id="GO:0043041">
    <property type="term" value="P:amino acid activation for nonribosomal peptide biosynthetic process"/>
    <property type="evidence" value="ECO:0007669"/>
    <property type="project" value="TreeGrafter"/>
</dbReference>
<evidence type="ECO:0000256" key="7">
    <source>
        <dbReference type="ARBA" id="ARBA00022598"/>
    </source>
</evidence>
<keyword evidence="7" id="KW-0436">Ligase</keyword>
<dbReference type="Gene3D" id="1.10.10.1830">
    <property type="entry name" value="Non-ribosomal peptide synthase, adenylation domain"/>
    <property type="match status" value="1"/>
</dbReference>
<dbReference type="Gene3D" id="3.30.559.10">
    <property type="entry name" value="Chloramphenicol acetyltransferase-like domain"/>
    <property type="match status" value="1"/>
</dbReference>
<dbReference type="InterPro" id="IPR023213">
    <property type="entry name" value="CAT-like_dom_sf"/>
</dbReference>
<keyword evidence="12" id="KW-1185">Reference proteome</keyword>
<comment type="caution">
    <text evidence="11">The sequence shown here is derived from an EMBL/GenBank/DDBJ whole genome shotgun (WGS) entry which is preliminary data.</text>
</comment>
<dbReference type="InterPro" id="IPR020806">
    <property type="entry name" value="PKS_PP-bd"/>
</dbReference>
<dbReference type="PANTHER" id="PTHR45527:SF10">
    <property type="entry name" value="PYOCHELIN SYNTHASE PCHF"/>
    <property type="match status" value="1"/>
</dbReference>
<evidence type="ECO:0000256" key="2">
    <source>
        <dbReference type="ARBA" id="ARBA00005102"/>
    </source>
</evidence>
<dbReference type="Gene3D" id="3.40.50.150">
    <property type="entry name" value="Vaccinia Virus protein VP39"/>
    <property type="match status" value="1"/>
</dbReference>
<dbReference type="InterPro" id="IPR045851">
    <property type="entry name" value="AMP-bd_C_sf"/>
</dbReference>
<dbReference type="Gene3D" id="3.40.50.1820">
    <property type="entry name" value="alpha/beta hydrolase"/>
    <property type="match status" value="1"/>
</dbReference>
<sequence length="1828" mass="202046">MNAAELVAVLEGLGVSLWAEGGQLRFRAPEGVLTDLHRQQLRADKEAVLDVLRAAAGQVSVVADGGARFEPFPVTDMQAAYLLGRRDVFSYGGVSCHGYGELEFTELDPVRLEAAWQRLIERHDMLRAVVDDDGTQRVLPKTSPYRISFDDLSELGEGARAKRIAGIREEMDHRVQPNDVWPLFELRVSREPALSRLHFSIDFLIADFVSIQLLLEELRHCYEHPDEPLPPLEVTFRDYLAAERQLRSGPRYERDRQYWLGRIDELPPRPDLPMAETTGSAGQARFRRYALMLEPEQWSALRDRARAKGMTPSTAVLAAYAEVIGKWCRRPDFTLNLTLLNRQPLHADVPRIIGDFTSVDLLGVWQNRATSFADRAAALQDQVWRDLDHRLFSGVEVMREIARRNDSDAALMPIVFTSAIGVGGTDDGLGENQWGRLGYGISQTPQVFIDCQNIERSGGLSTNWDVREGVLPESVVADMFAAYRQLLTRMCTEDEVWTKRFPVDLPEHQRVRRHSVNDTAAPMPDALLHDGFIAQAERASHRTAILSARGELTYGELLDRARGVAAALREAGCQRGDVVGVVMDKGWEQVAAVLGIHLGGAAYVPVDTAQPEVRRERMLGDAGVRLVLTQTWLHDELGLPEGITSIVVDEHGPAGASAAPDERAAPDDLAYVIFTSGSTGRPKGVMITHRSAVNTINDINTRFGVTGDDRALMLANLGFDLSVYDIFGTLALGGALVIPEHDRRSDPSHWAELVAEHGVTVWNSVPAQMQMLQQYLDAEQLRLPAARLASLRLALLSGDWIPVGLPAAVDKHLPELRMISLGGATEAAIWSIFHEVNTSVIHQRSIPYGKPLTNQTFHVLDQDMQDCPEGTVGELYIGGAGVALGYLGDPERTAERFVVHPTSGLRLYRTGDLGRYREDSEIEFLGREDSQVKIRGHRIELAEVEAALQSHPQVGRAIAVVDGERSTNKRLAAFVEGREPEAEPPTAEPVVREVTRAAQLIRRGLDADIDRDRIAEFLERLDAALLHAMTHALADGDPFAGGAVLSADQVAAALGVAQVYRSLVPRWLAELAGAGFVEHDENGYHDLRVVEAEQVERCWAEAEAVRPERICPTALMGYFRDCARQLRQLLRGEVSASRMFFPEGRMDIAEATYSDGVAADHNNQVAAQALRAIAAQTGGKRLRVLEVGGGIASTTRHVMDVLAGFDVDYTFTDVSQFFLNGARTRFAAQSMDIRIYDINQDYREQGLRPQSFDVVLCGGVLNNARDIAWTLRQLKEMLVPGGWLVFIEATGEHLEINVSQAFMMEEFEDFRREEGTTFLDRRRWLELVGSLDADWVTCLPAENDPLSLLGQHVFVVRLRPGKVRVEAADVVEHARKLLPEHMLPVEMQVVHDIPLSDNGKVDRGVLQQWLARSAPTERADTAEDHGDELEERLASMAADVLGVPRLGREQNFFDCGGDSLLVAQLVGRIREQVPEAAGLYFDGLLRRILNQPTIAALAEHIRQTQRTEHEAVANTAMSPLIVLNDPGAEPLRVLVHEGIGTMAPYRWLAKELLEAGPLVGLAVNDTSGYLGLPAEELIPRLAERYARELLDQGGEQFHIVGYCLGGLLATEIAGRLTEAGAHVASLVVVSSYRVPYQIGEELLFEYAFGRVLSADLGRMGFPTDEQLVGQAFQRVLAATPGQVPDGAFDALDGQPGLVEVAERFRALRRRSPEERRAAMARQFVDEGLAVGSPEQATQLYEVFRQSFRAANLHQPELYAGDMTLLRPRGTLRFLPGLQADMTEFWRDVCLGELDVIDVAGDHFSCLDASNVAEAVRHIRAVAEKSAVS</sequence>
<dbReference type="SMART" id="SM00823">
    <property type="entry name" value="PKS_PP"/>
    <property type="match status" value="1"/>
</dbReference>
<dbReference type="FunFam" id="3.30.559.10:FF:000023">
    <property type="entry name" value="Non-ribosomal peptide synthetase"/>
    <property type="match status" value="1"/>
</dbReference>
<organism evidence="11 12">
    <name type="scientific">Saccharopolyspora spinosa</name>
    <dbReference type="NCBI Taxonomy" id="60894"/>
    <lineage>
        <taxon>Bacteria</taxon>
        <taxon>Bacillati</taxon>
        <taxon>Actinomycetota</taxon>
        <taxon>Actinomycetes</taxon>
        <taxon>Pseudonocardiales</taxon>
        <taxon>Pseudonocardiaceae</taxon>
        <taxon>Saccharopolyspora</taxon>
    </lineage>
</organism>
<dbReference type="RefSeq" id="WP_010309263.1">
    <property type="nucleotide sequence ID" value="NZ_CP061007.1"/>
</dbReference>
<dbReference type="Gene3D" id="3.40.50.12780">
    <property type="entry name" value="N-terminal domain of ligase-like"/>
    <property type="match status" value="1"/>
</dbReference>
<dbReference type="CDD" id="cd12114">
    <property type="entry name" value="A_NRPS_TlmIV_like"/>
    <property type="match status" value="1"/>
</dbReference>
<dbReference type="InterPro" id="IPR029063">
    <property type="entry name" value="SAM-dependent_MTases_sf"/>
</dbReference>
<dbReference type="PROSITE" id="PS00455">
    <property type="entry name" value="AMP_BINDING"/>
    <property type="match status" value="1"/>
</dbReference>
<dbReference type="STRING" id="994479.GCA_000194155_04488"/>
<dbReference type="InterPro" id="IPR006162">
    <property type="entry name" value="Ppantetheine_attach_site"/>
</dbReference>
<dbReference type="InterPro" id="IPR001242">
    <property type="entry name" value="Condensation_dom"/>
</dbReference>
<evidence type="ECO:0000256" key="4">
    <source>
        <dbReference type="ARBA" id="ARBA00016743"/>
    </source>
</evidence>
<evidence type="ECO:0000256" key="5">
    <source>
        <dbReference type="ARBA" id="ARBA00022450"/>
    </source>
</evidence>
<evidence type="ECO:0000259" key="10">
    <source>
        <dbReference type="PROSITE" id="PS50075"/>
    </source>
</evidence>
<dbReference type="FunFam" id="3.40.50.980:FF:000001">
    <property type="entry name" value="Non-ribosomal peptide synthetase"/>
    <property type="match status" value="1"/>
</dbReference>
<dbReference type="Gene3D" id="3.30.559.30">
    <property type="entry name" value="Nonribosomal peptide synthetase, condensation domain"/>
    <property type="match status" value="1"/>
</dbReference>
<dbReference type="PANTHER" id="PTHR45527">
    <property type="entry name" value="NONRIBOSOMAL PEPTIDE SYNTHETASE"/>
    <property type="match status" value="1"/>
</dbReference>
<dbReference type="InterPro" id="IPR009081">
    <property type="entry name" value="PP-bd_ACP"/>
</dbReference>
<dbReference type="InterPro" id="IPR057737">
    <property type="entry name" value="Condensation_MtbB-like"/>
</dbReference>
<keyword evidence="5" id="KW-0596">Phosphopantetheine</keyword>
<dbReference type="FunFam" id="1.10.1200.10:FF:000016">
    <property type="entry name" value="Non-ribosomal peptide synthase"/>
    <property type="match status" value="1"/>
</dbReference>
<accession>A0A2N3Y686</accession>
<dbReference type="InterPro" id="IPR010071">
    <property type="entry name" value="AA_adenyl_dom"/>
</dbReference>
<dbReference type="Pfam" id="PF08242">
    <property type="entry name" value="Methyltransf_12"/>
    <property type="match status" value="1"/>
</dbReference>
<evidence type="ECO:0000256" key="1">
    <source>
        <dbReference type="ARBA" id="ARBA00001957"/>
    </source>
</evidence>
<dbReference type="EMBL" id="PJNB01000001">
    <property type="protein sequence ID" value="PKW18437.1"/>
    <property type="molecule type" value="Genomic_DNA"/>
</dbReference>
<dbReference type="Gene3D" id="3.30.300.30">
    <property type="match status" value="2"/>
</dbReference>
<dbReference type="Pfam" id="PF00501">
    <property type="entry name" value="AMP-binding"/>
    <property type="match status" value="1"/>
</dbReference>
<dbReference type="Pfam" id="PF18563">
    <property type="entry name" value="TubC_N"/>
    <property type="match status" value="1"/>
</dbReference>
<keyword evidence="6" id="KW-0597">Phosphoprotein</keyword>
<dbReference type="OrthoDB" id="2472181at2"/>
<dbReference type="Pfam" id="PF00668">
    <property type="entry name" value="Condensation"/>
    <property type="match status" value="1"/>
</dbReference>
<protein>
    <recommendedName>
        <fullName evidence="4">Phenyloxazoline synthase MbtB</fullName>
    </recommendedName>
    <alternativeName>
        <fullName evidence="9">Mycobactin synthetase protein B</fullName>
    </alternativeName>
</protein>
<dbReference type="InterPro" id="IPR044894">
    <property type="entry name" value="TubC_N_sf"/>
</dbReference>
<dbReference type="CDD" id="cd19535">
    <property type="entry name" value="Cyc_NRPS"/>
    <property type="match status" value="1"/>
</dbReference>
<dbReference type="SUPFAM" id="SSF47336">
    <property type="entry name" value="ACP-like"/>
    <property type="match status" value="1"/>
</dbReference>
<dbReference type="SUPFAM" id="SSF53474">
    <property type="entry name" value="alpha/beta-Hydrolases"/>
    <property type="match status" value="1"/>
</dbReference>
<dbReference type="GO" id="GO:0000036">
    <property type="term" value="F:acyl carrier activity"/>
    <property type="evidence" value="ECO:0007669"/>
    <property type="project" value="TreeGrafter"/>
</dbReference>
<proteinExistence type="inferred from homology"/>
<gene>
    <name evidence="11" type="ORF">A8926_6518</name>
</gene>
<evidence type="ECO:0000256" key="6">
    <source>
        <dbReference type="ARBA" id="ARBA00022553"/>
    </source>
</evidence>
<evidence type="ECO:0000313" key="11">
    <source>
        <dbReference type="EMBL" id="PKW18437.1"/>
    </source>
</evidence>
<reference evidence="11" key="1">
    <citation type="submission" date="2017-12" db="EMBL/GenBank/DDBJ databases">
        <title>Sequencing the genomes of 1000 Actinobacteria strains.</title>
        <authorList>
            <person name="Klenk H.-P."/>
        </authorList>
    </citation>
    <scope>NUCLEOTIDE SEQUENCE [LARGE SCALE GENOMIC DNA]</scope>
    <source>
        <strain evidence="11">DSM 44228</strain>
    </source>
</reference>